<dbReference type="Gene3D" id="3.30.310.70">
    <property type="entry name" value="TT1751-like domain"/>
    <property type="match status" value="1"/>
</dbReference>
<dbReference type="PANTHER" id="PTHR38342:SF2">
    <property type="entry name" value="INNER MEMBRANE OR EXPORTED"/>
    <property type="match status" value="1"/>
</dbReference>
<keyword evidence="4" id="KW-1185">Reference proteome</keyword>
<accession>A0A0G3G7F9</accession>
<reference evidence="3 4" key="1">
    <citation type="submission" date="2015-04" db="EMBL/GenBank/DDBJ databases">
        <title>Complete Sequence for the Genome of the Thioalkalivibrio versutus D301.</title>
        <authorList>
            <person name="Mu T."/>
            <person name="Zhou J."/>
            <person name="Xu X."/>
        </authorList>
    </citation>
    <scope>NUCLEOTIDE SEQUENCE [LARGE SCALE GENOMIC DNA]</scope>
    <source>
        <strain evidence="3 4">D301</strain>
    </source>
</reference>
<evidence type="ECO:0000259" key="2">
    <source>
        <dbReference type="Pfam" id="PF03625"/>
    </source>
</evidence>
<dbReference type="InterPro" id="IPR035923">
    <property type="entry name" value="TT1751-like_sf"/>
</dbReference>
<evidence type="ECO:0000256" key="1">
    <source>
        <dbReference type="SAM" id="SignalP"/>
    </source>
</evidence>
<dbReference type="Pfam" id="PF03625">
    <property type="entry name" value="DUF302"/>
    <property type="match status" value="1"/>
</dbReference>
<feature type="domain" description="DUF302" evidence="2">
    <location>
        <begin position="59"/>
        <end position="120"/>
    </location>
</feature>
<dbReference type="CDD" id="cd14797">
    <property type="entry name" value="DUF302"/>
    <property type="match status" value="1"/>
</dbReference>
<dbReference type="PATRIC" id="fig|106634.4.peg.1780"/>
<evidence type="ECO:0000313" key="3">
    <source>
        <dbReference type="EMBL" id="AKJ95432.1"/>
    </source>
</evidence>
<dbReference type="EMBL" id="CP011367">
    <property type="protein sequence ID" value="AKJ95432.1"/>
    <property type="molecule type" value="Genomic_DNA"/>
</dbReference>
<feature type="signal peptide" evidence="1">
    <location>
        <begin position="1"/>
        <end position="21"/>
    </location>
</feature>
<dbReference type="AlphaFoldDB" id="A0A0G3G7F9"/>
<dbReference type="OrthoDB" id="9799367at2"/>
<dbReference type="RefSeq" id="WP_047251371.1">
    <property type="nucleotide sequence ID" value="NZ_CP011367.1"/>
</dbReference>
<dbReference type="PANTHER" id="PTHR38342">
    <property type="entry name" value="SLR5037 PROTEIN"/>
    <property type="match status" value="1"/>
</dbReference>
<keyword evidence="1" id="KW-0732">Signal</keyword>
<dbReference type="InterPro" id="IPR005180">
    <property type="entry name" value="DUF302"/>
</dbReference>
<dbReference type="SUPFAM" id="SSF103247">
    <property type="entry name" value="TT1751-like"/>
    <property type="match status" value="1"/>
</dbReference>
<evidence type="ECO:0000313" key="4">
    <source>
        <dbReference type="Proteomes" id="UP000064201"/>
    </source>
</evidence>
<sequence length="154" mass="16397">MKKTLLTALLPLALIAAPALAADVPGMIAKASPHSASETLDRLENALEANDIGVALRWDHAAKADGVDIELGPTELLMFGNPALGSHLFTSQQTAGIDLPMKALAWTDADGQTWLAYNDPEWVAERHGIDDRDDILDTMSNALDNLTNAAIAED</sequence>
<name>A0A0G3G7F9_9GAMM</name>
<dbReference type="Proteomes" id="UP000064201">
    <property type="component" value="Chromosome"/>
</dbReference>
<proteinExistence type="predicted"/>
<dbReference type="STRING" id="106634.TVD_08705"/>
<protein>
    <submittedName>
        <fullName evidence="3">Membrane protein</fullName>
    </submittedName>
</protein>
<feature type="chain" id="PRO_5002554017" evidence="1">
    <location>
        <begin position="22"/>
        <end position="154"/>
    </location>
</feature>
<organism evidence="3 4">
    <name type="scientific">Thioalkalivibrio versutus</name>
    <dbReference type="NCBI Taxonomy" id="106634"/>
    <lineage>
        <taxon>Bacteria</taxon>
        <taxon>Pseudomonadati</taxon>
        <taxon>Pseudomonadota</taxon>
        <taxon>Gammaproteobacteria</taxon>
        <taxon>Chromatiales</taxon>
        <taxon>Ectothiorhodospiraceae</taxon>
        <taxon>Thioalkalivibrio</taxon>
    </lineage>
</organism>
<dbReference type="KEGG" id="tvr:TVD_08705"/>
<gene>
    <name evidence="3" type="ORF">TVD_08705</name>
</gene>